<dbReference type="PANTHER" id="PTHR28259:SF1">
    <property type="entry name" value="FLUORIDE EXPORT PROTEIN 1-RELATED"/>
    <property type="match status" value="1"/>
</dbReference>
<dbReference type="InterPro" id="IPR003691">
    <property type="entry name" value="FluC"/>
</dbReference>
<keyword evidence="5 10" id="KW-0472">Membrane</keyword>
<comment type="similarity">
    <text evidence="7 10">Belongs to the fluoride channel Fluc/FEX (TC 1.A.43) family.</text>
</comment>
<gene>
    <name evidence="10" type="primary">fluC</name>
    <name evidence="10" type="synonym">crcB</name>
    <name evidence="11" type="ORF">AN477_18755</name>
</gene>
<keyword evidence="6 10" id="KW-0407">Ion channel</keyword>
<dbReference type="Pfam" id="PF02537">
    <property type="entry name" value="CRCB"/>
    <property type="match status" value="1"/>
</dbReference>
<evidence type="ECO:0000256" key="7">
    <source>
        <dbReference type="ARBA" id="ARBA00035120"/>
    </source>
</evidence>
<evidence type="ECO:0000256" key="3">
    <source>
        <dbReference type="ARBA" id="ARBA00022692"/>
    </source>
</evidence>
<feature type="transmembrane region" description="Helical" evidence="10">
    <location>
        <begin position="29"/>
        <end position="48"/>
    </location>
</feature>
<evidence type="ECO:0000256" key="10">
    <source>
        <dbReference type="HAMAP-Rule" id="MF_00454"/>
    </source>
</evidence>
<dbReference type="GO" id="GO:0062054">
    <property type="term" value="F:fluoride channel activity"/>
    <property type="evidence" value="ECO:0007669"/>
    <property type="project" value="UniProtKB-UniRule"/>
</dbReference>
<keyword evidence="3 10" id="KW-0812">Transmembrane</keyword>
<dbReference type="PANTHER" id="PTHR28259">
    <property type="entry name" value="FLUORIDE EXPORT PROTEIN 1-RELATED"/>
    <property type="match status" value="1"/>
</dbReference>
<evidence type="ECO:0000256" key="5">
    <source>
        <dbReference type="ARBA" id="ARBA00023136"/>
    </source>
</evidence>
<evidence type="ECO:0000256" key="6">
    <source>
        <dbReference type="ARBA" id="ARBA00023303"/>
    </source>
</evidence>
<accession>A0A0P9CAG4</accession>
<keyword evidence="10" id="KW-0406">Ion transport</keyword>
<feature type="transmembrane region" description="Helical" evidence="10">
    <location>
        <begin position="91"/>
        <end position="111"/>
    </location>
</feature>
<evidence type="ECO:0000256" key="2">
    <source>
        <dbReference type="ARBA" id="ARBA00022475"/>
    </source>
</evidence>
<keyword evidence="10" id="KW-0915">Sodium</keyword>
<feature type="transmembrane region" description="Helical" evidence="10">
    <location>
        <begin position="60"/>
        <end position="79"/>
    </location>
</feature>
<keyword evidence="10" id="KW-0479">Metal-binding</keyword>
<dbReference type="Proteomes" id="UP000050482">
    <property type="component" value="Unassembled WGS sequence"/>
</dbReference>
<evidence type="ECO:0000256" key="1">
    <source>
        <dbReference type="ARBA" id="ARBA00004651"/>
    </source>
</evidence>
<reference evidence="11 12" key="1">
    <citation type="submission" date="2015-09" db="EMBL/GenBank/DDBJ databases">
        <title>Draft genome sequence of Alicyclobacillus ferrooxydans DSM 22381.</title>
        <authorList>
            <person name="Hemp J."/>
        </authorList>
    </citation>
    <scope>NUCLEOTIDE SEQUENCE [LARGE SCALE GENOMIC DNA]</scope>
    <source>
        <strain evidence="11 12">TC-34</strain>
    </source>
</reference>
<name>A0A0P9CAG4_9BACL</name>
<proteinExistence type="inferred from homology"/>
<keyword evidence="2 10" id="KW-1003">Cell membrane</keyword>
<dbReference type="EMBL" id="LJCO01000079">
    <property type="protein sequence ID" value="KPV42369.1"/>
    <property type="molecule type" value="Genomic_DNA"/>
</dbReference>
<dbReference type="HAMAP" id="MF_00454">
    <property type="entry name" value="FluC"/>
    <property type="match status" value="1"/>
</dbReference>
<evidence type="ECO:0000256" key="8">
    <source>
        <dbReference type="ARBA" id="ARBA00035585"/>
    </source>
</evidence>
<protein>
    <recommendedName>
        <fullName evidence="10">Fluoride-specific ion channel FluC</fullName>
    </recommendedName>
</protein>
<dbReference type="GO" id="GO:0005886">
    <property type="term" value="C:plasma membrane"/>
    <property type="evidence" value="ECO:0007669"/>
    <property type="project" value="UniProtKB-SubCell"/>
</dbReference>
<dbReference type="NCBIfam" id="TIGR00494">
    <property type="entry name" value="crcB"/>
    <property type="match status" value="1"/>
</dbReference>
<keyword evidence="4 10" id="KW-1133">Transmembrane helix</keyword>
<comment type="activity regulation">
    <text evidence="10">Na(+) is not transported, but it plays an essential structural role and its presence is essential for fluoride channel function.</text>
</comment>
<evidence type="ECO:0000313" key="11">
    <source>
        <dbReference type="EMBL" id="KPV42369.1"/>
    </source>
</evidence>
<evidence type="ECO:0000256" key="9">
    <source>
        <dbReference type="ARBA" id="ARBA00049940"/>
    </source>
</evidence>
<evidence type="ECO:0000313" key="12">
    <source>
        <dbReference type="Proteomes" id="UP000050482"/>
    </source>
</evidence>
<dbReference type="AlphaFoldDB" id="A0A0P9CAG4"/>
<keyword evidence="10" id="KW-0813">Transport</keyword>
<organism evidence="11 12">
    <name type="scientific">Alicyclobacillus ferrooxydans</name>
    <dbReference type="NCBI Taxonomy" id="471514"/>
    <lineage>
        <taxon>Bacteria</taxon>
        <taxon>Bacillati</taxon>
        <taxon>Bacillota</taxon>
        <taxon>Bacilli</taxon>
        <taxon>Bacillales</taxon>
        <taxon>Alicyclobacillaceae</taxon>
        <taxon>Alicyclobacillus</taxon>
    </lineage>
</organism>
<comment type="catalytic activity">
    <reaction evidence="8">
        <text>fluoride(in) = fluoride(out)</text>
        <dbReference type="Rhea" id="RHEA:76159"/>
        <dbReference type="ChEBI" id="CHEBI:17051"/>
    </reaction>
    <physiologicalReaction direction="left-to-right" evidence="8">
        <dbReference type="Rhea" id="RHEA:76160"/>
    </physiologicalReaction>
</comment>
<sequence>MLVGGGSAIGAVLRYGLGKGIGAANHSDFPWGTWIINMLGTLLLGIFYTEFSVVHHDPQWWLLLGTGFCGGFTTFATMSADTVKLYRKTRFLATLYLATSLGLGFLLAWLAKLWLA</sequence>
<keyword evidence="12" id="KW-1185">Reference proteome</keyword>
<dbReference type="STRING" id="471514.AN477_18755"/>
<dbReference type="GO" id="GO:0140114">
    <property type="term" value="P:cellular detoxification of fluoride"/>
    <property type="evidence" value="ECO:0007669"/>
    <property type="project" value="UniProtKB-UniRule"/>
</dbReference>
<dbReference type="GO" id="GO:0046872">
    <property type="term" value="F:metal ion binding"/>
    <property type="evidence" value="ECO:0007669"/>
    <property type="project" value="UniProtKB-KW"/>
</dbReference>
<comment type="caution">
    <text evidence="11">The sequence shown here is derived from an EMBL/GenBank/DDBJ whole genome shotgun (WGS) entry which is preliminary data.</text>
</comment>
<dbReference type="PATRIC" id="fig|471514.4.peg.4682"/>
<feature type="binding site" evidence="10">
    <location>
        <position position="73"/>
    </location>
    <ligand>
        <name>Na(+)</name>
        <dbReference type="ChEBI" id="CHEBI:29101"/>
        <note>structural</note>
    </ligand>
</feature>
<feature type="binding site" evidence="10">
    <location>
        <position position="70"/>
    </location>
    <ligand>
        <name>Na(+)</name>
        <dbReference type="ChEBI" id="CHEBI:29101"/>
        <note>structural</note>
    </ligand>
</feature>
<comment type="function">
    <text evidence="9 10">Fluoride-specific ion channel. Important for reducing fluoride concentration in the cell, thus reducing its toxicity.</text>
</comment>
<comment type="subcellular location">
    <subcellularLocation>
        <location evidence="1 10">Cell membrane</location>
        <topology evidence="1 10">Multi-pass membrane protein</topology>
    </subcellularLocation>
</comment>
<evidence type="ECO:0000256" key="4">
    <source>
        <dbReference type="ARBA" id="ARBA00022989"/>
    </source>
</evidence>